<keyword evidence="4" id="KW-0732">Signal</keyword>
<dbReference type="Gene3D" id="1.10.110.10">
    <property type="entry name" value="Plant lipid-transfer and hydrophobic proteins"/>
    <property type="match status" value="1"/>
</dbReference>
<sequence length="113" mass="12002">MALVNSKKLVIVTLVLALAMLGSNHLKASAEITTTFCRMTKDGLKSCLPYVSREPSQAAPSATCCSAIANADIPCLCYFKGSALLSFYGVDPELAMQLPAKCYLGQSVHCPNN</sequence>
<dbReference type="STRING" id="3476.A0A2P5DUB6"/>
<evidence type="ECO:0000259" key="5">
    <source>
        <dbReference type="SMART" id="SM00499"/>
    </source>
</evidence>
<evidence type="ECO:0000256" key="4">
    <source>
        <dbReference type="SAM" id="SignalP"/>
    </source>
</evidence>
<dbReference type="PANTHER" id="PTHR33122:SF36">
    <property type="entry name" value="LIPID TRANSFER PROTEIN"/>
    <property type="match status" value="1"/>
</dbReference>
<feature type="chain" id="PRO_5015177903" evidence="4">
    <location>
        <begin position="31"/>
        <end position="113"/>
    </location>
</feature>
<dbReference type="Pfam" id="PF14368">
    <property type="entry name" value="LTP_2"/>
    <property type="match status" value="1"/>
</dbReference>
<accession>A0A2P5DUB6</accession>
<comment type="function">
    <text evidence="1">Plant non-specific lipid-transfer proteins transfer phospholipids as well as galactolipids across membranes. May play a role in wax or cutin deposition in the cell walls of expanding epidermal cells and certain secretory tissues.</text>
</comment>
<dbReference type="InterPro" id="IPR039265">
    <property type="entry name" value="DIR1-like"/>
</dbReference>
<dbReference type="SMART" id="SM00499">
    <property type="entry name" value="AAI"/>
    <property type="match status" value="1"/>
</dbReference>
<dbReference type="CDD" id="cd04660">
    <property type="entry name" value="nsLTP_like"/>
    <property type="match status" value="1"/>
</dbReference>
<comment type="caution">
    <text evidence="6">The sequence shown here is derived from an EMBL/GenBank/DDBJ whole genome shotgun (WGS) entry which is preliminary data.</text>
</comment>
<evidence type="ECO:0000256" key="1">
    <source>
        <dbReference type="ARBA" id="ARBA00003211"/>
    </source>
</evidence>
<dbReference type="GO" id="GO:0005504">
    <property type="term" value="F:fatty acid binding"/>
    <property type="evidence" value="ECO:0007669"/>
    <property type="project" value="InterPro"/>
</dbReference>
<organism evidence="6 7">
    <name type="scientific">Parasponia andersonii</name>
    <name type="common">Sponia andersonii</name>
    <dbReference type="NCBI Taxonomy" id="3476"/>
    <lineage>
        <taxon>Eukaryota</taxon>
        <taxon>Viridiplantae</taxon>
        <taxon>Streptophyta</taxon>
        <taxon>Embryophyta</taxon>
        <taxon>Tracheophyta</taxon>
        <taxon>Spermatophyta</taxon>
        <taxon>Magnoliopsida</taxon>
        <taxon>eudicotyledons</taxon>
        <taxon>Gunneridae</taxon>
        <taxon>Pentapetalae</taxon>
        <taxon>rosids</taxon>
        <taxon>fabids</taxon>
        <taxon>Rosales</taxon>
        <taxon>Cannabaceae</taxon>
        <taxon>Parasponia</taxon>
    </lineage>
</organism>
<evidence type="ECO:0000313" key="6">
    <source>
        <dbReference type="EMBL" id="PON76884.1"/>
    </source>
</evidence>
<dbReference type="EMBL" id="JXTB01000016">
    <property type="protein sequence ID" value="PON76884.1"/>
    <property type="molecule type" value="Genomic_DNA"/>
</dbReference>
<dbReference type="GO" id="GO:0009627">
    <property type="term" value="P:systemic acquired resistance"/>
    <property type="evidence" value="ECO:0007669"/>
    <property type="project" value="InterPro"/>
</dbReference>
<reference evidence="7" key="1">
    <citation type="submission" date="2016-06" db="EMBL/GenBank/DDBJ databases">
        <title>Parallel loss of symbiosis genes in relatives of nitrogen-fixing non-legume Parasponia.</title>
        <authorList>
            <person name="Van Velzen R."/>
            <person name="Holmer R."/>
            <person name="Bu F."/>
            <person name="Rutten L."/>
            <person name="Van Zeijl A."/>
            <person name="Liu W."/>
            <person name="Santuari L."/>
            <person name="Cao Q."/>
            <person name="Sharma T."/>
            <person name="Shen D."/>
            <person name="Roswanjaya Y."/>
            <person name="Wardhani T."/>
            <person name="Kalhor M.S."/>
            <person name="Jansen J."/>
            <person name="Van den Hoogen J."/>
            <person name="Gungor B."/>
            <person name="Hartog M."/>
            <person name="Hontelez J."/>
            <person name="Verver J."/>
            <person name="Yang W.-C."/>
            <person name="Schijlen E."/>
            <person name="Repin R."/>
            <person name="Schilthuizen M."/>
            <person name="Schranz E."/>
            <person name="Heidstra R."/>
            <person name="Miyata K."/>
            <person name="Fedorova E."/>
            <person name="Kohlen W."/>
            <person name="Bisseling T."/>
            <person name="Smit S."/>
            <person name="Geurts R."/>
        </authorList>
    </citation>
    <scope>NUCLEOTIDE SEQUENCE [LARGE SCALE GENOMIC DNA]</scope>
    <source>
        <strain evidence="7">cv. WU1-14</strain>
    </source>
</reference>
<feature type="domain" description="Bifunctional inhibitor/plant lipid transfer protein/seed storage helical" evidence="5">
    <location>
        <begin position="37"/>
        <end position="110"/>
    </location>
</feature>
<dbReference type="OrthoDB" id="643149at2759"/>
<evidence type="ECO:0000256" key="2">
    <source>
        <dbReference type="ARBA" id="ARBA00022448"/>
    </source>
</evidence>
<proteinExistence type="predicted"/>
<keyword evidence="3" id="KW-0446">Lipid-binding</keyword>
<dbReference type="InterPro" id="IPR044741">
    <property type="entry name" value="NsLTP-like"/>
</dbReference>
<gene>
    <name evidence="6" type="ORF">PanWU01x14_032040</name>
</gene>
<protein>
    <submittedName>
        <fullName evidence="6">Bifunctional inhibitor/plant lipid transfer protein/seed storage helical domain containing protein</fullName>
    </submittedName>
</protein>
<dbReference type="InterPro" id="IPR036312">
    <property type="entry name" value="Bifun_inhib/LTP/seed_sf"/>
</dbReference>
<keyword evidence="7" id="KW-1185">Reference proteome</keyword>
<dbReference type="PANTHER" id="PTHR33122">
    <property type="entry name" value="LIPID BINDING PROTEIN-RELATED"/>
    <property type="match status" value="1"/>
</dbReference>
<feature type="signal peptide" evidence="4">
    <location>
        <begin position="1"/>
        <end position="30"/>
    </location>
</feature>
<evidence type="ECO:0000313" key="7">
    <source>
        <dbReference type="Proteomes" id="UP000237105"/>
    </source>
</evidence>
<keyword evidence="2" id="KW-0813">Transport</keyword>
<dbReference type="Proteomes" id="UP000237105">
    <property type="component" value="Unassembled WGS sequence"/>
</dbReference>
<dbReference type="SUPFAM" id="SSF47699">
    <property type="entry name" value="Bifunctional inhibitor/lipid-transfer protein/seed storage 2S albumin"/>
    <property type="match status" value="1"/>
</dbReference>
<evidence type="ECO:0000256" key="3">
    <source>
        <dbReference type="ARBA" id="ARBA00023121"/>
    </source>
</evidence>
<dbReference type="InterPro" id="IPR016140">
    <property type="entry name" value="Bifunc_inhib/LTP/seed_store"/>
</dbReference>
<name>A0A2P5DUB6_PARAD</name>
<dbReference type="AlphaFoldDB" id="A0A2P5DUB6"/>